<feature type="repeat" description="TPR" evidence="1">
    <location>
        <begin position="315"/>
        <end position="348"/>
    </location>
</feature>
<evidence type="ECO:0000256" key="1">
    <source>
        <dbReference type="PROSITE-ProRule" id="PRU00339"/>
    </source>
</evidence>
<dbReference type="InterPro" id="IPR024983">
    <property type="entry name" value="CHAT_dom"/>
</dbReference>
<feature type="repeat" description="TPR" evidence="1">
    <location>
        <begin position="155"/>
        <end position="188"/>
    </location>
</feature>
<feature type="repeat" description="TPR" evidence="1">
    <location>
        <begin position="115"/>
        <end position="148"/>
    </location>
</feature>
<proteinExistence type="predicted"/>
<dbReference type="SMART" id="SM00028">
    <property type="entry name" value="TPR"/>
    <property type="match status" value="14"/>
</dbReference>
<dbReference type="PROSITE" id="PS50293">
    <property type="entry name" value="TPR_REGION"/>
    <property type="match status" value="3"/>
</dbReference>
<dbReference type="Gene3D" id="1.25.40.10">
    <property type="entry name" value="Tetratricopeptide repeat domain"/>
    <property type="match status" value="3"/>
</dbReference>
<evidence type="ECO:0000259" key="2">
    <source>
        <dbReference type="Pfam" id="PF12770"/>
    </source>
</evidence>
<feature type="repeat" description="TPR" evidence="1">
    <location>
        <begin position="75"/>
        <end position="108"/>
    </location>
</feature>
<dbReference type="Pfam" id="PF12770">
    <property type="entry name" value="CHAT"/>
    <property type="match status" value="1"/>
</dbReference>
<feature type="repeat" description="TPR" evidence="1">
    <location>
        <begin position="275"/>
        <end position="308"/>
    </location>
</feature>
<dbReference type="PROSITE" id="PS50005">
    <property type="entry name" value="TPR"/>
    <property type="match status" value="9"/>
</dbReference>
<accession>A0AAU9WY26</accession>
<dbReference type="InterPro" id="IPR011990">
    <property type="entry name" value="TPR-like_helical_dom_sf"/>
</dbReference>
<feature type="repeat" description="TPR" evidence="1">
    <location>
        <begin position="235"/>
        <end position="268"/>
    </location>
</feature>
<dbReference type="EMBL" id="CALNXJ010000024">
    <property type="protein sequence ID" value="CAH3130218.1"/>
    <property type="molecule type" value="Genomic_DNA"/>
</dbReference>
<keyword evidence="4" id="KW-1185">Reference proteome</keyword>
<feature type="repeat" description="TPR" evidence="1">
    <location>
        <begin position="195"/>
        <end position="228"/>
    </location>
</feature>
<feature type="domain" description="CHAT" evidence="2">
    <location>
        <begin position="773"/>
        <end position="1044"/>
    </location>
</feature>
<protein>
    <recommendedName>
        <fullName evidence="2">CHAT domain-containing protein</fullName>
    </recommendedName>
</protein>
<gene>
    <name evidence="3" type="ORF">PMEA_00013868</name>
</gene>
<organism evidence="3 4">
    <name type="scientific">Pocillopora meandrina</name>
    <dbReference type="NCBI Taxonomy" id="46732"/>
    <lineage>
        <taxon>Eukaryota</taxon>
        <taxon>Metazoa</taxon>
        <taxon>Cnidaria</taxon>
        <taxon>Anthozoa</taxon>
        <taxon>Hexacorallia</taxon>
        <taxon>Scleractinia</taxon>
        <taxon>Astrocoeniina</taxon>
        <taxon>Pocilloporidae</taxon>
        <taxon>Pocillopora</taxon>
    </lineage>
</organism>
<comment type="caution">
    <text evidence="3">The sequence shown here is derived from an EMBL/GenBank/DDBJ whole genome shotgun (WGS) entry which is preliminary data.</text>
</comment>
<reference evidence="3 4" key="1">
    <citation type="submission" date="2022-05" db="EMBL/GenBank/DDBJ databases">
        <authorList>
            <consortium name="Genoscope - CEA"/>
            <person name="William W."/>
        </authorList>
    </citation>
    <scope>NUCLEOTIDE SEQUENCE [LARGE SCALE GENOMIC DNA]</scope>
</reference>
<evidence type="ECO:0000313" key="4">
    <source>
        <dbReference type="Proteomes" id="UP001159428"/>
    </source>
</evidence>
<dbReference type="Pfam" id="PF13424">
    <property type="entry name" value="TPR_12"/>
    <property type="match status" value="5"/>
</dbReference>
<feature type="repeat" description="TPR" evidence="1">
    <location>
        <begin position="355"/>
        <end position="388"/>
    </location>
</feature>
<sequence length="1062" mass="120795">MFRVYFEINDHTRSERCAEIAVSLSHDTGNAMIEAFFSVSLAKMYFDQRRLEESEKFCERAIRILKVIREREIEAEAYTCLGRVSHMQRKYQKAKGNFEKALAIHIEIRDKKGEADARTNLGAVLHSLGEYQKTKEYFEKALAIYMEIRDKKGEADARTNLGEVLRSLGEYQKAKEYFEKALAIYMEIRDKKGEAHARTCLGEVLYSLSEYQKAKEYYEKALAIFMEIRDKKEEAHARTNLGAVLYSLGEYQKAKEYNEKTLAISMEIRNKEIEAHARKNLGVVLRSLGEYQKAEEYSEKALAIFMEIRDKKGEAHARTNLGVVLYLLSEYQKAKEYFEKALAISMEIRNKEIEAHARTNLGEVFDFLGEYQKAKEYHEKALAISMEITDRRGEADARSNLGSLLFSLGEFQKAKEYLEKALSIFMEISGRQGAMKCFIGLGSCFLSLGKYRDAHEHGEKALSIAMETGDRAGEAAAYGILGEVRYSLLDYQMAKTYNEKQIFISTEIGRRLLEATAYLAKARILQHGKQNKAVECIEKALLICGTIGDIRGNFAALAQLSYIKVLQSKFQEAESHLHECIAKYEKLRHSLHGNEQFQVSLLDTRGLFPYKMLSELLCHSRNPKEALYVEELARARCLAESMALNFSAENHISSDPKSWFRIEEISREEENCTFLYISYYYRKVRLWVLKSNGDTLFRSSEVVDDKTLIAEKAFNLNSFFDQDLRGFGILPAHKCEDRSLSETMPISLHDQSEADLRGEETPETTRRLNLCSKLIITPVADLLTEPEIVIVPERSLYRVPFAALRDKSDGRYISETHRIRIVPSLTTLKLIQDCPADFHSETGAVVVGDPKVGKVYYMGGERTFVPLHCARKEAEIIGELLGVQPLLGERAKKQEVLQAMNSVSLIHIAAHGNAERGEIALSPSLATNTIPEEEDYLLRISDVSQVKLRAKLVVLSCCHSGRGEIKAEGVIGIARAFLASGARSVLVTLWAIEDEATEKFMRRFYRHLVDGDSVSECLHQAMKWLRSNGFPKVSQWAPFMLIGDNVTFDVKKQRLVLFPKGH</sequence>
<dbReference type="Proteomes" id="UP001159428">
    <property type="component" value="Unassembled WGS sequence"/>
</dbReference>
<dbReference type="AlphaFoldDB" id="A0AAU9WY26"/>
<dbReference type="Pfam" id="PF13181">
    <property type="entry name" value="TPR_8"/>
    <property type="match status" value="1"/>
</dbReference>
<name>A0AAU9WY26_9CNID</name>
<feature type="repeat" description="TPR" evidence="1">
    <location>
        <begin position="395"/>
        <end position="428"/>
    </location>
</feature>
<dbReference type="InterPro" id="IPR019734">
    <property type="entry name" value="TPR_rpt"/>
</dbReference>
<dbReference type="PANTHER" id="PTHR10098:SF108">
    <property type="entry name" value="TETRATRICOPEPTIDE REPEAT PROTEIN 28"/>
    <property type="match status" value="1"/>
</dbReference>
<evidence type="ECO:0000313" key="3">
    <source>
        <dbReference type="EMBL" id="CAH3130218.1"/>
    </source>
</evidence>
<keyword evidence="1" id="KW-0802">TPR repeat</keyword>
<dbReference type="SUPFAM" id="SSF48452">
    <property type="entry name" value="TPR-like"/>
    <property type="match status" value="3"/>
</dbReference>
<dbReference type="PANTHER" id="PTHR10098">
    <property type="entry name" value="RAPSYN-RELATED"/>
    <property type="match status" value="1"/>
</dbReference>